<reference evidence="1" key="1">
    <citation type="journal article" date="2021" name="Evol. Appl.">
        <title>The genome of the Pyrenean desman and the effects of bottlenecks and inbreeding on the genomic landscape of an endangered species.</title>
        <authorList>
            <person name="Escoda L."/>
            <person name="Castresana J."/>
        </authorList>
    </citation>
    <scope>NUCLEOTIDE SEQUENCE</scope>
    <source>
        <strain evidence="1">IBE-C5619</strain>
    </source>
</reference>
<keyword evidence="2" id="KW-1185">Reference proteome</keyword>
<dbReference type="EMBL" id="JAGFMF010011914">
    <property type="protein sequence ID" value="KAG8510080.1"/>
    <property type="molecule type" value="Genomic_DNA"/>
</dbReference>
<dbReference type="AlphaFoldDB" id="A0A8J6DJJ6"/>
<sequence length="94" mass="10663">MELKPVREGMRYFPRATSGWLLCAFMLKVLSSRGSKTEVGMWRKLHAAHLSVQKPPLSHNGTLSPKFQGAMMDVALVLTCLVHQGQLDREKLWK</sequence>
<accession>A0A8J6DJJ6</accession>
<gene>
    <name evidence="1" type="ORF">J0S82_001710</name>
</gene>
<evidence type="ECO:0000313" key="2">
    <source>
        <dbReference type="Proteomes" id="UP000700334"/>
    </source>
</evidence>
<dbReference type="Proteomes" id="UP000700334">
    <property type="component" value="Unassembled WGS sequence"/>
</dbReference>
<evidence type="ECO:0000313" key="1">
    <source>
        <dbReference type="EMBL" id="KAG8510080.1"/>
    </source>
</evidence>
<proteinExistence type="predicted"/>
<protein>
    <submittedName>
        <fullName evidence="1">Uncharacterized protein</fullName>
    </submittedName>
</protein>
<organism evidence="1 2">
    <name type="scientific">Galemys pyrenaicus</name>
    <name type="common">Iberian desman</name>
    <name type="synonym">Pyrenean desman</name>
    <dbReference type="NCBI Taxonomy" id="202257"/>
    <lineage>
        <taxon>Eukaryota</taxon>
        <taxon>Metazoa</taxon>
        <taxon>Chordata</taxon>
        <taxon>Craniata</taxon>
        <taxon>Vertebrata</taxon>
        <taxon>Euteleostomi</taxon>
        <taxon>Mammalia</taxon>
        <taxon>Eutheria</taxon>
        <taxon>Laurasiatheria</taxon>
        <taxon>Eulipotyphla</taxon>
        <taxon>Talpidae</taxon>
        <taxon>Galemys</taxon>
    </lineage>
</organism>
<comment type="caution">
    <text evidence="1">The sequence shown here is derived from an EMBL/GenBank/DDBJ whole genome shotgun (WGS) entry which is preliminary data.</text>
</comment>
<name>A0A8J6DJJ6_GALPY</name>